<evidence type="ECO:0000313" key="2">
    <source>
        <dbReference type="EMBL" id="TQJ03811.1"/>
    </source>
</evidence>
<name>A0A542DL35_AMYCI</name>
<dbReference type="EMBL" id="VFML01000001">
    <property type="protein sequence ID" value="TQJ03811.1"/>
    <property type="molecule type" value="Genomic_DNA"/>
</dbReference>
<evidence type="ECO:0000256" key="1">
    <source>
        <dbReference type="SAM" id="MobiDB-lite"/>
    </source>
</evidence>
<feature type="compositionally biased region" description="Basic and acidic residues" evidence="1">
    <location>
        <begin position="447"/>
        <end position="456"/>
    </location>
</feature>
<evidence type="ECO:0000313" key="3">
    <source>
        <dbReference type="Proteomes" id="UP000320876"/>
    </source>
</evidence>
<feature type="compositionally biased region" description="Gly residues" evidence="1">
    <location>
        <begin position="405"/>
        <end position="445"/>
    </location>
</feature>
<protein>
    <submittedName>
        <fullName evidence="2">PPE-repeat protein</fullName>
    </submittedName>
</protein>
<comment type="caution">
    <text evidence="2">The sequence shown here is derived from an EMBL/GenBank/DDBJ whole genome shotgun (WGS) entry which is preliminary data.</text>
</comment>
<feature type="compositionally biased region" description="Gly residues" evidence="1">
    <location>
        <begin position="353"/>
        <end position="380"/>
    </location>
</feature>
<dbReference type="RefSeq" id="WP_141999577.1">
    <property type="nucleotide sequence ID" value="NZ_VFML01000001.1"/>
</dbReference>
<proteinExistence type="predicted"/>
<dbReference type="AlphaFoldDB" id="A0A542DL35"/>
<accession>A0A542DL35</accession>
<gene>
    <name evidence="2" type="ORF">FB471_3579</name>
</gene>
<dbReference type="Proteomes" id="UP000320876">
    <property type="component" value="Unassembled WGS sequence"/>
</dbReference>
<feature type="region of interest" description="Disordered" evidence="1">
    <location>
        <begin position="228"/>
        <end position="380"/>
    </location>
</feature>
<feature type="compositionally biased region" description="Polar residues" evidence="1">
    <location>
        <begin position="261"/>
        <end position="281"/>
    </location>
</feature>
<feature type="compositionally biased region" description="Gly residues" evidence="1">
    <location>
        <begin position="296"/>
        <end position="311"/>
    </location>
</feature>
<sequence>MPNDAYDAGRTITTVGTYTGAGAAIGSVVPGVGTAVGAVGGAVVGGLVSLFGGGPEAEQHEANIGGRSIDARQIWEQIHPGSSDSVRDGSDAAGNLQRVHADRAGQVDTLNRLMDEAWTGEAGAQAQAGAHPLGIWLRDSATNLERSSTYLNSQGESFDTTKSQVQEISAKPPEAGFLDGLNPFSDKDEEIEEYNRVGQSNVQAFNAYYQASMQNAARLPQYTAWEGNTISDGGGEDGKIHKPAPGDRGTGNVPPGGTGNIPSGTGNIPPSGTGNIPSGTGNIPAPSANLPNPGGDIPGTGNIPGPGGDIPGSGEYQPNTPPGTVPGYQSPGWDDSTSTSGYTPPKVPSADISGGGGGNFGPGGSGGFGPGGGSGGGFGPGGSGGSGGAAGLGAGASTGAVAPGAGSGAGAGGQGAAGARGGAGAGRMGGMPMGMAGGGRGGQGGGDEEHQNRFLVEEDPNSLFGSDELTTPPVIGE</sequence>
<dbReference type="Gene3D" id="1.20.1260.20">
    <property type="entry name" value="PPE superfamily"/>
    <property type="match status" value="1"/>
</dbReference>
<reference evidence="2 3" key="1">
    <citation type="submission" date="2019-06" db="EMBL/GenBank/DDBJ databases">
        <title>Sequencing the genomes of 1000 actinobacteria strains.</title>
        <authorList>
            <person name="Klenk H.-P."/>
        </authorList>
    </citation>
    <scope>NUCLEOTIDE SEQUENCE [LARGE SCALE GENOMIC DNA]</scope>
    <source>
        <strain evidence="2 3">DSM 45679</strain>
    </source>
</reference>
<keyword evidence="3" id="KW-1185">Reference proteome</keyword>
<dbReference type="OrthoDB" id="3638056at2"/>
<feature type="region of interest" description="Disordered" evidence="1">
    <location>
        <begin position="404"/>
        <end position="477"/>
    </location>
</feature>
<organism evidence="2 3">
    <name type="scientific">Amycolatopsis cihanbeyliensis</name>
    <dbReference type="NCBI Taxonomy" id="1128664"/>
    <lineage>
        <taxon>Bacteria</taxon>
        <taxon>Bacillati</taxon>
        <taxon>Actinomycetota</taxon>
        <taxon>Actinomycetes</taxon>
        <taxon>Pseudonocardiales</taxon>
        <taxon>Pseudonocardiaceae</taxon>
        <taxon>Amycolatopsis</taxon>
    </lineage>
</organism>
<dbReference type="InterPro" id="IPR038332">
    <property type="entry name" value="PPE_sf"/>
</dbReference>